<dbReference type="InterPro" id="IPR029039">
    <property type="entry name" value="Flavoprotein-like_sf"/>
</dbReference>
<dbReference type="InterPro" id="IPR005025">
    <property type="entry name" value="FMN_Rdtase-like_dom"/>
</dbReference>
<dbReference type="Pfam" id="PF03358">
    <property type="entry name" value="FMN_red"/>
    <property type="match status" value="1"/>
</dbReference>
<dbReference type="PATRIC" id="fig|1544416.3.peg.1676"/>
<protein>
    <submittedName>
        <fullName evidence="2">FMN-dependent NADPH-azoreductase</fullName>
        <ecNumber evidence="2">1.7.-.-</ecNumber>
    </submittedName>
</protein>
<dbReference type="AlphaFoldDB" id="A0A0N8VZD6"/>
<comment type="caution">
    <text evidence="2">The sequence shown here is derived from an EMBL/GenBank/DDBJ whole genome shotgun (WGS) entry which is preliminary data.</text>
</comment>
<reference evidence="2 3" key="1">
    <citation type="submission" date="2015-10" db="EMBL/GenBank/DDBJ databases">
        <title>Corynebacteirum lowii and Corynebacterium oculi species nova, derived from human clinical disease and and emended description of Corynebacterium mastiditis.</title>
        <authorList>
            <person name="Bernard K."/>
            <person name="Pacheco A.L."/>
            <person name="Mcdougall C."/>
            <person name="Burtx T."/>
            <person name="Weibe D."/>
            <person name="Tyler S."/>
            <person name="Olson A.B."/>
            <person name="Cnockaert M."/>
            <person name="Eguchi H."/>
            <person name="Kuwahara T."/>
            <person name="Nakayama-Imaohji H."/>
            <person name="Boudewijins M."/>
            <person name="Van Hoecke F."/>
            <person name="Bernier A.-M."/>
            <person name="Vandamme P."/>
        </authorList>
    </citation>
    <scope>NUCLEOTIDE SEQUENCE [LARGE SCALE GENOMIC DNA]</scope>
    <source>
        <strain evidence="2 3">NML 130210</strain>
    </source>
</reference>
<dbReference type="GO" id="GO:0010181">
    <property type="term" value="F:FMN binding"/>
    <property type="evidence" value="ECO:0007669"/>
    <property type="project" value="TreeGrafter"/>
</dbReference>
<dbReference type="EC" id="1.7.-.-" evidence="2"/>
<dbReference type="InterPro" id="IPR050712">
    <property type="entry name" value="NAD(P)H-dep_reductase"/>
</dbReference>
<dbReference type="SUPFAM" id="SSF52218">
    <property type="entry name" value="Flavoproteins"/>
    <property type="match status" value="1"/>
</dbReference>
<accession>A0A0N8VZD6</accession>
<dbReference type="PANTHER" id="PTHR30543:SF21">
    <property type="entry name" value="NAD(P)H-DEPENDENT FMN REDUCTASE LOT6"/>
    <property type="match status" value="1"/>
</dbReference>
<dbReference type="EMBL" id="LKST01000003">
    <property type="protein sequence ID" value="KQB83602.1"/>
    <property type="molecule type" value="Genomic_DNA"/>
</dbReference>
<evidence type="ECO:0000313" key="3">
    <source>
        <dbReference type="Proteomes" id="UP000050517"/>
    </source>
</evidence>
<dbReference type="GO" id="GO:0005829">
    <property type="term" value="C:cytosol"/>
    <property type="evidence" value="ECO:0007669"/>
    <property type="project" value="TreeGrafter"/>
</dbReference>
<keyword evidence="3" id="KW-1185">Reference proteome</keyword>
<feature type="domain" description="NADPH-dependent FMN reductase-like" evidence="1">
    <location>
        <begin position="1"/>
        <end position="146"/>
    </location>
</feature>
<dbReference type="Gene3D" id="3.40.50.360">
    <property type="match status" value="1"/>
</dbReference>
<dbReference type="STRING" id="1544416.Cocul_01672"/>
<evidence type="ECO:0000313" key="2">
    <source>
        <dbReference type="EMBL" id="KQB83602.1"/>
    </source>
</evidence>
<dbReference type="Proteomes" id="UP000050517">
    <property type="component" value="Unassembled WGS sequence"/>
</dbReference>
<name>A0A0N8VZD6_9CORY</name>
<organism evidence="2 3">
    <name type="scientific">Corynebacterium oculi</name>
    <dbReference type="NCBI Taxonomy" id="1544416"/>
    <lineage>
        <taxon>Bacteria</taxon>
        <taxon>Bacillati</taxon>
        <taxon>Actinomycetota</taxon>
        <taxon>Actinomycetes</taxon>
        <taxon>Mycobacteriales</taxon>
        <taxon>Corynebacteriaceae</taxon>
        <taxon>Corynebacterium</taxon>
    </lineage>
</organism>
<evidence type="ECO:0000259" key="1">
    <source>
        <dbReference type="Pfam" id="PF03358"/>
    </source>
</evidence>
<dbReference type="PANTHER" id="PTHR30543">
    <property type="entry name" value="CHROMATE REDUCTASE"/>
    <property type="match status" value="1"/>
</dbReference>
<dbReference type="GO" id="GO:0016491">
    <property type="term" value="F:oxidoreductase activity"/>
    <property type="evidence" value="ECO:0007669"/>
    <property type="project" value="UniProtKB-KW"/>
</dbReference>
<dbReference type="RefSeq" id="WP_055122779.1">
    <property type="nucleotide sequence ID" value="NZ_LKST01000003.1"/>
</dbReference>
<proteinExistence type="predicted"/>
<sequence length="183" mass="20381">MKIGIIVGSIREGRLGDQVGQWALGVAREQPEKEATEFTLIDLKDFDLPLYASEVLPAMANKEYGNEQVQEWSRAIDACDAFLFVTPEYNHSVPGAMKNAVDSLGAEWQGKPIGFIGYSATGGIRAVEHWRAIMANFQCPMLRTQLDFSIFTDVREGVFSPNQRSVDTLVRMIGELEREAARP</sequence>
<dbReference type="OrthoDB" id="9812295at2"/>
<gene>
    <name evidence="2" type="primary">azr</name>
    <name evidence="2" type="ORF">Cocul_01672</name>
</gene>
<keyword evidence="2" id="KW-0560">Oxidoreductase</keyword>